<protein>
    <recommendedName>
        <fullName evidence="2">4'-phosphopantetheinyl transferase domain-containing protein</fullName>
    </recommendedName>
</protein>
<dbReference type="SUPFAM" id="SSF56214">
    <property type="entry name" value="4'-phosphopantetheinyl transferase"/>
    <property type="match status" value="1"/>
</dbReference>
<dbReference type="InterPro" id="IPR008278">
    <property type="entry name" value="4-PPantetheinyl_Trfase_dom"/>
</dbReference>
<proteinExistence type="predicted"/>
<accession>A0A1W1H991</accession>
<organism evidence="3 4">
    <name type="scientific">Desulfamplus magnetovallimortis</name>
    <dbReference type="NCBI Taxonomy" id="1246637"/>
    <lineage>
        <taxon>Bacteria</taxon>
        <taxon>Pseudomonadati</taxon>
        <taxon>Thermodesulfobacteriota</taxon>
        <taxon>Desulfobacteria</taxon>
        <taxon>Desulfobacterales</taxon>
        <taxon>Desulfobacteraceae</taxon>
        <taxon>Desulfamplus</taxon>
    </lineage>
</organism>
<reference evidence="3 4" key="1">
    <citation type="submission" date="2017-03" db="EMBL/GenBank/DDBJ databases">
        <authorList>
            <person name="Afonso C.L."/>
            <person name="Miller P.J."/>
            <person name="Scott M.A."/>
            <person name="Spackman E."/>
            <person name="Goraichik I."/>
            <person name="Dimitrov K.M."/>
            <person name="Suarez D.L."/>
            <person name="Swayne D.E."/>
        </authorList>
    </citation>
    <scope>NUCLEOTIDE SEQUENCE [LARGE SCALE GENOMIC DNA]</scope>
    <source>
        <strain evidence="3">PRJEB14757</strain>
    </source>
</reference>
<dbReference type="EMBL" id="FWEV01000076">
    <property type="protein sequence ID" value="SLM29041.1"/>
    <property type="molecule type" value="Genomic_DNA"/>
</dbReference>
<keyword evidence="1" id="KW-0808">Transferase</keyword>
<dbReference type="Pfam" id="PF01648">
    <property type="entry name" value="ACPS"/>
    <property type="match status" value="1"/>
</dbReference>
<dbReference type="GO" id="GO:0008897">
    <property type="term" value="F:holo-[acyl-carrier-protein] synthase activity"/>
    <property type="evidence" value="ECO:0007669"/>
    <property type="project" value="InterPro"/>
</dbReference>
<sequence length="199" mass="22719">MLYPAILKVPDFVAGLKVREKNRALSVCARRSLLVSAEASNISLEHLKKGEFGEPLPCEGVYWSITHKSKYVAGVAARFPVGIDIEEIKPVRLSLFRKICSDEESEFFDNIYEKETVFFRVFTAKEAVLKSRGRGISHLSYVKVAKVPDSESMLLFYNEFNGENRGYYCVKNFYYKEHVLSIATASEEYNKLNCSVLLY</sequence>
<dbReference type="STRING" id="1246637.MTBBW1_1670057"/>
<dbReference type="RefSeq" id="WP_186441460.1">
    <property type="nucleotide sequence ID" value="NZ_LT828551.1"/>
</dbReference>
<evidence type="ECO:0000256" key="1">
    <source>
        <dbReference type="ARBA" id="ARBA00022679"/>
    </source>
</evidence>
<gene>
    <name evidence="3" type="ORF">MTBBW1_1670057</name>
</gene>
<dbReference type="AlphaFoldDB" id="A0A1W1H991"/>
<dbReference type="GO" id="GO:0000287">
    <property type="term" value="F:magnesium ion binding"/>
    <property type="evidence" value="ECO:0007669"/>
    <property type="project" value="InterPro"/>
</dbReference>
<evidence type="ECO:0000313" key="4">
    <source>
        <dbReference type="Proteomes" id="UP000191931"/>
    </source>
</evidence>
<dbReference type="Gene3D" id="3.90.470.20">
    <property type="entry name" value="4'-phosphopantetheinyl transferase domain"/>
    <property type="match status" value="2"/>
</dbReference>
<feature type="domain" description="4'-phosphopantetheinyl transferase" evidence="2">
    <location>
        <begin position="80"/>
        <end position="181"/>
    </location>
</feature>
<evidence type="ECO:0000259" key="2">
    <source>
        <dbReference type="Pfam" id="PF01648"/>
    </source>
</evidence>
<dbReference type="Proteomes" id="UP000191931">
    <property type="component" value="Unassembled WGS sequence"/>
</dbReference>
<dbReference type="InterPro" id="IPR037143">
    <property type="entry name" value="4-PPantetheinyl_Trfase_dom_sf"/>
</dbReference>
<name>A0A1W1H991_9BACT</name>
<keyword evidence="4" id="KW-1185">Reference proteome</keyword>
<evidence type="ECO:0000313" key="3">
    <source>
        <dbReference type="EMBL" id="SLM29041.1"/>
    </source>
</evidence>